<reference evidence="1" key="1">
    <citation type="journal article" date="2020" name="Stud. Mycol.">
        <title>101 Dothideomycetes genomes: a test case for predicting lifestyles and emergence of pathogens.</title>
        <authorList>
            <person name="Haridas S."/>
            <person name="Albert R."/>
            <person name="Binder M."/>
            <person name="Bloem J."/>
            <person name="Labutti K."/>
            <person name="Salamov A."/>
            <person name="Andreopoulos B."/>
            <person name="Baker S."/>
            <person name="Barry K."/>
            <person name="Bills G."/>
            <person name="Bluhm B."/>
            <person name="Cannon C."/>
            <person name="Castanera R."/>
            <person name="Culley D."/>
            <person name="Daum C."/>
            <person name="Ezra D."/>
            <person name="Gonzalez J."/>
            <person name="Henrissat B."/>
            <person name="Kuo A."/>
            <person name="Liang C."/>
            <person name="Lipzen A."/>
            <person name="Lutzoni F."/>
            <person name="Magnuson J."/>
            <person name="Mondo S."/>
            <person name="Nolan M."/>
            <person name="Ohm R."/>
            <person name="Pangilinan J."/>
            <person name="Park H.-J."/>
            <person name="Ramirez L."/>
            <person name="Alfaro M."/>
            <person name="Sun H."/>
            <person name="Tritt A."/>
            <person name="Yoshinaga Y."/>
            <person name="Zwiers L.-H."/>
            <person name="Turgeon B."/>
            <person name="Goodwin S."/>
            <person name="Spatafora J."/>
            <person name="Crous P."/>
            <person name="Grigoriev I."/>
        </authorList>
    </citation>
    <scope>NUCLEOTIDE SEQUENCE</scope>
    <source>
        <strain evidence="1">CBS 123094</strain>
    </source>
</reference>
<evidence type="ECO:0000313" key="2">
    <source>
        <dbReference type="Proteomes" id="UP000799779"/>
    </source>
</evidence>
<dbReference type="Proteomes" id="UP000799779">
    <property type="component" value="Unassembled WGS sequence"/>
</dbReference>
<organism evidence="1 2">
    <name type="scientific">Amniculicola lignicola CBS 123094</name>
    <dbReference type="NCBI Taxonomy" id="1392246"/>
    <lineage>
        <taxon>Eukaryota</taxon>
        <taxon>Fungi</taxon>
        <taxon>Dikarya</taxon>
        <taxon>Ascomycota</taxon>
        <taxon>Pezizomycotina</taxon>
        <taxon>Dothideomycetes</taxon>
        <taxon>Pleosporomycetidae</taxon>
        <taxon>Pleosporales</taxon>
        <taxon>Amniculicolaceae</taxon>
        <taxon>Amniculicola</taxon>
    </lineage>
</organism>
<gene>
    <name evidence="1" type="ORF">P154DRAFT_538123</name>
</gene>
<proteinExistence type="predicted"/>
<accession>A0A6A5W618</accession>
<dbReference type="EMBL" id="ML977627">
    <property type="protein sequence ID" value="KAF1996269.1"/>
    <property type="molecule type" value="Genomic_DNA"/>
</dbReference>
<dbReference type="AlphaFoldDB" id="A0A6A5W618"/>
<name>A0A6A5W618_9PLEO</name>
<evidence type="ECO:0000313" key="1">
    <source>
        <dbReference type="EMBL" id="KAF1996269.1"/>
    </source>
</evidence>
<protein>
    <submittedName>
        <fullName evidence="1">Uncharacterized protein</fullName>
    </submittedName>
</protein>
<sequence length="150" mass="16804">MTATEQTTVDKEALGSGIKKRKKRHHGLLSVEKLFGSKTLWRHIFVTILFWGRSTTSYTAHSILNNTAFLYYISSQMNGESHMLFNPQSEKKDSLPLNHVARITCAAGYLKCHYHLSQLQIVRGILAHKSVLSIGGGRTETEQLAFSVVS</sequence>
<keyword evidence="2" id="KW-1185">Reference proteome</keyword>